<dbReference type="PANTHER" id="PTHR43004">
    <property type="entry name" value="TRK SYSTEM POTASSIUM UPTAKE PROTEIN"/>
    <property type="match status" value="1"/>
</dbReference>
<keyword evidence="5" id="KW-0560">Oxidoreductase</keyword>
<dbReference type="EMBL" id="CP073767">
    <property type="protein sequence ID" value="UWZ52378.1"/>
    <property type="molecule type" value="Genomic_DNA"/>
</dbReference>
<dbReference type="AlphaFoldDB" id="A0A9Q9IFR8"/>
<dbReference type="SUPFAM" id="SSF51905">
    <property type="entry name" value="FAD/NAD(P)-binding domain"/>
    <property type="match status" value="1"/>
</dbReference>
<dbReference type="InterPro" id="IPR050641">
    <property type="entry name" value="RIFMO-like"/>
</dbReference>
<dbReference type="RefSeq" id="WP_052386129.1">
    <property type="nucleotide sequence ID" value="NZ_CP073767.1"/>
</dbReference>
<dbReference type="Proteomes" id="UP001058003">
    <property type="component" value="Chromosome"/>
</dbReference>
<keyword evidence="3" id="KW-0274">FAD</keyword>
<dbReference type="Gene3D" id="3.40.30.120">
    <property type="match status" value="1"/>
</dbReference>
<organism evidence="5 6">
    <name type="scientific">Dactylosporangium aurantiacum</name>
    <dbReference type="NCBI Taxonomy" id="35754"/>
    <lineage>
        <taxon>Bacteria</taxon>
        <taxon>Bacillati</taxon>
        <taxon>Actinomycetota</taxon>
        <taxon>Actinomycetes</taxon>
        <taxon>Micromonosporales</taxon>
        <taxon>Micromonosporaceae</taxon>
        <taxon>Dactylosporangium</taxon>
    </lineage>
</organism>
<dbReference type="PANTHER" id="PTHR43004:SF19">
    <property type="entry name" value="BINDING MONOOXYGENASE, PUTATIVE (JCVI)-RELATED"/>
    <property type="match status" value="1"/>
</dbReference>
<dbReference type="Pfam" id="PF01494">
    <property type="entry name" value="FAD_binding_3"/>
    <property type="match status" value="1"/>
</dbReference>
<dbReference type="Gene3D" id="3.30.70.2450">
    <property type="match status" value="1"/>
</dbReference>
<evidence type="ECO:0000256" key="2">
    <source>
        <dbReference type="ARBA" id="ARBA00022630"/>
    </source>
</evidence>
<dbReference type="GO" id="GO:0071949">
    <property type="term" value="F:FAD binding"/>
    <property type="evidence" value="ECO:0007669"/>
    <property type="project" value="InterPro"/>
</dbReference>
<proteinExistence type="predicted"/>
<reference evidence="5" key="1">
    <citation type="submission" date="2021-04" db="EMBL/GenBank/DDBJ databases">
        <title>Dactylosporangium aurantiacum NRRL B-8018 full assembly.</title>
        <authorList>
            <person name="Hartkoorn R.C."/>
            <person name="Beaudoing E."/>
            <person name="Hot D."/>
        </authorList>
    </citation>
    <scope>NUCLEOTIDE SEQUENCE</scope>
    <source>
        <strain evidence="5">NRRL B-8018</strain>
    </source>
</reference>
<dbReference type="Pfam" id="PF21274">
    <property type="entry name" value="Rng_hyd_C"/>
    <property type="match status" value="1"/>
</dbReference>
<dbReference type="OrthoDB" id="3647401at2"/>
<name>A0A9Q9IFR8_9ACTN</name>
<sequence length="508" mass="54704">MTTPSAEPAAATCDVLVAGGGPTGLWLASELRLAGLRPLVVERRTEPFPHSKALGIHPRTIEMFELRGIAGRFLDGAPKLPKGHFASLPVPLDYGAMDTRHPYGVYRKQVETEALLAAHAAQLGVPVRRGHELVGLRQDDDAVVATVQGPQGRYDVRAAYLVGCDGGGSVTRKLAGIDFPGQGPGVAVLMADARFHDALPSDPAMGPFRRYGVLRPDLRAWFSAIPLPEEQGLCRVMVFWYGRQFEDRRAPVTEDEMRAALVDLAGTDFGMYDVQWLTRFTDASRQAARYRSGRVFLAGDAAHTVFPTGGPGLNAGLQDAMNLGWKLAGAVHGWGGALLDTYHAERHPVAAQVLRDTRTQCLLLDPDPRFVPLRETLAELLRLEPVNRYFTGHNTALSVRYDLGGTHPATGGPMPDVLVTTGGGPRRFSACCVTGRGVLLATSGADRGELLRGWKDRVDVVTGTVAQPLDAADYLVRPDGYVAWAGGAGHDEPGLETALRTWFGEPVS</sequence>
<evidence type="ECO:0000313" key="6">
    <source>
        <dbReference type="Proteomes" id="UP001058003"/>
    </source>
</evidence>
<keyword evidence="2" id="KW-0285">Flavoprotein</keyword>
<keyword evidence="6" id="KW-1185">Reference proteome</keyword>
<evidence type="ECO:0000313" key="5">
    <source>
        <dbReference type="EMBL" id="UWZ52378.1"/>
    </source>
</evidence>
<accession>A0A9Q9IFR8</accession>
<dbReference type="InterPro" id="IPR036188">
    <property type="entry name" value="FAD/NAD-bd_sf"/>
</dbReference>
<evidence type="ECO:0000259" key="4">
    <source>
        <dbReference type="Pfam" id="PF01494"/>
    </source>
</evidence>
<evidence type="ECO:0000256" key="1">
    <source>
        <dbReference type="ARBA" id="ARBA00001974"/>
    </source>
</evidence>
<evidence type="ECO:0000256" key="3">
    <source>
        <dbReference type="ARBA" id="ARBA00022827"/>
    </source>
</evidence>
<dbReference type="KEGG" id="daur:Daura_37840"/>
<comment type="cofactor">
    <cofactor evidence="1">
        <name>FAD</name>
        <dbReference type="ChEBI" id="CHEBI:57692"/>
    </cofactor>
</comment>
<protein>
    <submittedName>
        <fullName evidence="5">FAD-dependent monooxygenase</fullName>
    </submittedName>
</protein>
<gene>
    <name evidence="5" type="ORF">Daura_37840</name>
</gene>
<keyword evidence="5" id="KW-0503">Monooxygenase</keyword>
<dbReference type="PRINTS" id="PR00420">
    <property type="entry name" value="RNGMNOXGNASE"/>
</dbReference>
<dbReference type="InterPro" id="IPR002938">
    <property type="entry name" value="FAD-bd"/>
</dbReference>
<feature type="domain" description="FAD-binding" evidence="4">
    <location>
        <begin position="13"/>
        <end position="356"/>
    </location>
</feature>
<dbReference type="GO" id="GO:0016709">
    <property type="term" value="F:oxidoreductase activity, acting on paired donors, with incorporation or reduction of molecular oxygen, NAD(P)H as one donor, and incorporation of one atom of oxygen"/>
    <property type="evidence" value="ECO:0007669"/>
    <property type="project" value="UniProtKB-ARBA"/>
</dbReference>
<dbReference type="Gene3D" id="3.50.50.60">
    <property type="entry name" value="FAD/NAD(P)-binding domain"/>
    <property type="match status" value="1"/>
</dbReference>